<protein>
    <submittedName>
        <fullName evidence="2">Uncharacterized protein</fullName>
    </submittedName>
</protein>
<gene>
    <name evidence="2" type="ORF">BJ994_001675</name>
</gene>
<reference evidence="2 3" key="1">
    <citation type="submission" date="2020-03" db="EMBL/GenBank/DDBJ databases">
        <title>Sequencing the genomes of 1000 actinobacteria strains.</title>
        <authorList>
            <person name="Klenk H.-P."/>
        </authorList>
    </citation>
    <scope>NUCLEOTIDE SEQUENCE [LARGE SCALE GENOMIC DNA]</scope>
    <source>
        <strain evidence="2 3">DSM 16403</strain>
    </source>
</reference>
<sequence>MNSRSQQGNSDAGNEETQRRLIGKAVRHSRLAINDVWMYYFSIGGTVGEYEIEAFLHASYSLPPLQRDILAHAVNEMIDELAPPPRAPYCDDVAEERHRRAESTRDSRTQGSAGEQHDG</sequence>
<dbReference type="Proteomes" id="UP000547458">
    <property type="component" value="Unassembled WGS sequence"/>
</dbReference>
<feature type="compositionally biased region" description="Basic and acidic residues" evidence="1">
    <location>
        <begin position="95"/>
        <end position="108"/>
    </location>
</feature>
<dbReference type="RefSeq" id="WP_167993290.1">
    <property type="nucleotide sequence ID" value="NZ_JAATJL010000001.1"/>
</dbReference>
<dbReference type="AlphaFoldDB" id="A0A846RND1"/>
<feature type="region of interest" description="Disordered" evidence="1">
    <location>
        <begin position="81"/>
        <end position="119"/>
    </location>
</feature>
<accession>A0A846RND1</accession>
<evidence type="ECO:0000256" key="1">
    <source>
        <dbReference type="SAM" id="MobiDB-lite"/>
    </source>
</evidence>
<dbReference type="EMBL" id="JAATJL010000001">
    <property type="protein sequence ID" value="NJC22599.1"/>
    <property type="molecule type" value="Genomic_DNA"/>
</dbReference>
<keyword evidence="3" id="KW-1185">Reference proteome</keyword>
<name>A0A846RND1_9MICC</name>
<proteinExistence type="predicted"/>
<organism evidence="2 3">
    <name type="scientific">Arthrobacter pigmenti</name>
    <dbReference type="NCBI Taxonomy" id="271432"/>
    <lineage>
        <taxon>Bacteria</taxon>
        <taxon>Bacillati</taxon>
        <taxon>Actinomycetota</taxon>
        <taxon>Actinomycetes</taxon>
        <taxon>Micrococcales</taxon>
        <taxon>Micrococcaceae</taxon>
        <taxon>Arthrobacter</taxon>
    </lineage>
</organism>
<comment type="caution">
    <text evidence="2">The sequence shown here is derived from an EMBL/GenBank/DDBJ whole genome shotgun (WGS) entry which is preliminary data.</text>
</comment>
<evidence type="ECO:0000313" key="2">
    <source>
        <dbReference type="EMBL" id="NJC22599.1"/>
    </source>
</evidence>
<evidence type="ECO:0000313" key="3">
    <source>
        <dbReference type="Proteomes" id="UP000547458"/>
    </source>
</evidence>